<reference evidence="2 3" key="1">
    <citation type="submission" date="2019-11" db="EMBL/GenBank/DDBJ databases">
        <title>Whole genome sequence of Oryza granulata.</title>
        <authorList>
            <person name="Li W."/>
        </authorList>
    </citation>
    <scope>NUCLEOTIDE SEQUENCE [LARGE SCALE GENOMIC DNA]</scope>
    <source>
        <strain evidence="3">cv. Menghai</strain>
        <tissue evidence="2">Leaf</tissue>
    </source>
</reference>
<evidence type="ECO:0000313" key="2">
    <source>
        <dbReference type="EMBL" id="KAF0929865.1"/>
    </source>
</evidence>
<feature type="non-terminal residue" evidence="2">
    <location>
        <position position="1"/>
    </location>
</feature>
<accession>A0A6G1EZ48</accession>
<feature type="compositionally biased region" description="Basic and acidic residues" evidence="1">
    <location>
        <begin position="61"/>
        <end position="70"/>
    </location>
</feature>
<proteinExistence type="predicted"/>
<gene>
    <name evidence="2" type="ORF">E2562_026079</name>
</gene>
<protein>
    <submittedName>
        <fullName evidence="2">Uncharacterized protein</fullName>
    </submittedName>
</protein>
<feature type="region of interest" description="Disordered" evidence="1">
    <location>
        <begin position="1"/>
        <end position="22"/>
    </location>
</feature>
<name>A0A6G1EZ48_9ORYZ</name>
<organism evidence="2 3">
    <name type="scientific">Oryza meyeriana var. granulata</name>
    <dbReference type="NCBI Taxonomy" id="110450"/>
    <lineage>
        <taxon>Eukaryota</taxon>
        <taxon>Viridiplantae</taxon>
        <taxon>Streptophyta</taxon>
        <taxon>Embryophyta</taxon>
        <taxon>Tracheophyta</taxon>
        <taxon>Spermatophyta</taxon>
        <taxon>Magnoliopsida</taxon>
        <taxon>Liliopsida</taxon>
        <taxon>Poales</taxon>
        <taxon>Poaceae</taxon>
        <taxon>BOP clade</taxon>
        <taxon>Oryzoideae</taxon>
        <taxon>Oryzeae</taxon>
        <taxon>Oryzinae</taxon>
        <taxon>Oryza</taxon>
        <taxon>Oryza meyeriana</taxon>
    </lineage>
</organism>
<dbReference type="Proteomes" id="UP000479710">
    <property type="component" value="Unassembled WGS sequence"/>
</dbReference>
<evidence type="ECO:0000256" key="1">
    <source>
        <dbReference type="SAM" id="MobiDB-lite"/>
    </source>
</evidence>
<feature type="region of interest" description="Disordered" evidence="1">
    <location>
        <begin position="35"/>
        <end position="70"/>
    </location>
</feature>
<dbReference type="EMBL" id="SPHZ02000002">
    <property type="protein sequence ID" value="KAF0929865.1"/>
    <property type="molecule type" value="Genomic_DNA"/>
</dbReference>
<dbReference type="AlphaFoldDB" id="A0A6G1EZ48"/>
<keyword evidence="3" id="KW-1185">Reference proteome</keyword>
<evidence type="ECO:0000313" key="3">
    <source>
        <dbReference type="Proteomes" id="UP000479710"/>
    </source>
</evidence>
<comment type="caution">
    <text evidence="2">The sequence shown here is derived from an EMBL/GenBank/DDBJ whole genome shotgun (WGS) entry which is preliminary data.</text>
</comment>
<sequence>EKGLSTSRQIAIPPPRSHAGLMRCRQIAVDDHWASSLTSDHGNRAPPANTAYRPHRRQRHSRLDREQTIS</sequence>